<evidence type="ECO:0000256" key="6">
    <source>
        <dbReference type="SAM" id="Phobius"/>
    </source>
</evidence>
<dbReference type="Pfam" id="PF05730">
    <property type="entry name" value="CFEM"/>
    <property type="match status" value="1"/>
</dbReference>
<evidence type="ECO:0000256" key="1">
    <source>
        <dbReference type="ARBA" id="ARBA00004613"/>
    </source>
</evidence>
<sequence>MFSGKLVLLFSVAILAVNAQDSSTPSPTDSNDGFSTVSPSLSDCETSCFRQSLSGSSCTDVTDFRCICTDTIQTDVAACIKSNCSDQVAGSLVQQQLHCAAISISSSIGSDTDSSSTGGTVTGNSSTGNSGTGNTGFKSSAIPSGTSATNSISRSISSTNSNAASNSGAATDNTGSGFGSPSIPSGTSPTNSIPPSQSSASTSAPTSAHHLTPKIIGGAIGGAVFLVLAAILILIKRRHSHEQDSLQTGSTVTPFLEGQPPDRVPHTAGIFGLGNPSATECARRKYQASKARDTNDSERQESPVNMSFARNEFNRMRFGNLKLQQRLMVFLLRLAGTEVLEDQNQNRTERRVGSRDQAIAVPAVYVDSGWRMPTGHAQAQGDDEAAELGYSDIVSIPPPHYTEI</sequence>
<feature type="chain" id="PRO_5034416419" description="CFEM domain-containing protein" evidence="7">
    <location>
        <begin position="20"/>
        <end position="404"/>
    </location>
</feature>
<evidence type="ECO:0000256" key="4">
    <source>
        <dbReference type="ARBA" id="ARBA00023157"/>
    </source>
</evidence>
<keyword evidence="6" id="KW-0812">Transmembrane</keyword>
<dbReference type="Proteomes" id="UP000559256">
    <property type="component" value="Unassembled WGS sequence"/>
</dbReference>
<comment type="caution">
    <text evidence="9">The sequence shown here is derived from an EMBL/GenBank/DDBJ whole genome shotgun (WGS) entry which is preliminary data.</text>
</comment>
<keyword evidence="3 7" id="KW-0732">Signal</keyword>
<keyword evidence="6" id="KW-1133">Transmembrane helix</keyword>
<protein>
    <recommendedName>
        <fullName evidence="8">CFEM domain-containing protein</fullName>
    </recommendedName>
</protein>
<dbReference type="EMBL" id="JAACJM010000053">
    <property type="protein sequence ID" value="KAF5356719.1"/>
    <property type="molecule type" value="Genomic_DNA"/>
</dbReference>
<feature type="signal peptide" evidence="7">
    <location>
        <begin position="1"/>
        <end position="19"/>
    </location>
</feature>
<reference evidence="9 10" key="1">
    <citation type="journal article" date="2020" name="ISME J.">
        <title>Uncovering the hidden diversity of litter-decomposition mechanisms in mushroom-forming fungi.</title>
        <authorList>
            <person name="Floudas D."/>
            <person name="Bentzer J."/>
            <person name="Ahren D."/>
            <person name="Johansson T."/>
            <person name="Persson P."/>
            <person name="Tunlid A."/>
        </authorList>
    </citation>
    <scope>NUCLEOTIDE SEQUENCE [LARGE SCALE GENOMIC DNA]</scope>
    <source>
        <strain evidence="9 10">CBS 291.85</strain>
    </source>
</reference>
<dbReference type="InterPro" id="IPR008427">
    <property type="entry name" value="Extracellular_membr_CFEM_dom"/>
</dbReference>
<gene>
    <name evidence="9" type="ORF">D9758_013722</name>
</gene>
<evidence type="ECO:0000256" key="7">
    <source>
        <dbReference type="SAM" id="SignalP"/>
    </source>
</evidence>
<dbReference type="GO" id="GO:0005576">
    <property type="term" value="C:extracellular region"/>
    <property type="evidence" value="ECO:0007669"/>
    <property type="project" value="UniProtKB-SubCell"/>
</dbReference>
<organism evidence="9 10">
    <name type="scientific">Tetrapyrgos nigripes</name>
    <dbReference type="NCBI Taxonomy" id="182062"/>
    <lineage>
        <taxon>Eukaryota</taxon>
        <taxon>Fungi</taxon>
        <taxon>Dikarya</taxon>
        <taxon>Basidiomycota</taxon>
        <taxon>Agaricomycotina</taxon>
        <taxon>Agaricomycetes</taxon>
        <taxon>Agaricomycetidae</taxon>
        <taxon>Agaricales</taxon>
        <taxon>Marasmiineae</taxon>
        <taxon>Marasmiaceae</taxon>
        <taxon>Tetrapyrgos</taxon>
    </lineage>
</organism>
<dbReference type="PROSITE" id="PS52012">
    <property type="entry name" value="CFEM"/>
    <property type="match status" value="1"/>
</dbReference>
<evidence type="ECO:0000256" key="5">
    <source>
        <dbReference type="SAM" id="MobiDB-lite"/>
    </source>
</evidence>
<dbReference type="CDD" id="cd12087">
    <property type="entry name" value="TM_EGFR-like"/>
    <property type="match status" value="1"/>
</dbReference>
<evidence type="ECO:0000256" key="2">
    <source>
        <dbReference type="ARBA" id="ARBA00022525"/>
    </source>
</evidence>
<keyword evidence="4" id="KW-1015">Disulfide bond</keyword>
<feature type="region of interest" description="Disordered" evidence="5">
    <location>
        <begin position="107"/>
        <end position="208"/>
    </location>
</feature>
<feature type="compositionally biased region" description="Low complexity" evidence="5">
    <location>
        <begin position="146"/>
        <end position="208"/>
    </location>
</feature>
<dbReference type="AlphaFoldDB" id="A0A8H5G1P8"/>
<evidence type="ECO:0000313" key="9">
    <source>
        <dbReference type="EMBL" id="KAF5356719.1"/>
    </source>
</evidence>
<accession>A0A8H5G1P8</accession>
<comment type="subcellular location">
    <subcellularLocation>
        <location evidence="1">Secreted</location>
    </subcellularLocation>
</comment>
<feature type="compositionally biased region" description="Low complexity" evidence="5">
    <location>
        <begin position="107"/>
        <end position="129"/>
    </location>
</feature>
<feature type="transmembrane region" description="Helical" evidence="6">
    <location>
        <begin position="215"/>
        <end position="235"/>
    </location>
</feature>
<keyword evidence="6" id="KW-0472">Membrane</keyword>
<name>A0A8H5G1P8_9AGAR</name>
<proteinExistence type="predicted"/>
<evidence type="ECO:0000313" key="10">
    <source>
        <dbReference type="Proteomes" id="UP000559256"/>
    </source>
</evidence>
<feature type="domain" description="CFEM" evidence="8">
    <location>
        <begin position="17"/>
        <end position="132"/>
    </location>
</feature>
<keyword evidence="2" id="KW-0964">Secreted</keyword>
<evidence type="ECO:0000256" key="3">
    <source>
        <dbReference type="ARBA" id="ARBA00022729"/>
    </source>
</evidence>
<evidence type="ECO:0000259" key="8">
    <source>
        <dbReference type="PROSITE" id="PS52012"/>
    </source>
</evidence>
<keyword evidence="10" id="KW-1185">Reference proteome</keyword>